<evidence type="ECO:0000313" key="1">
    <source>
        <dbReference type="EMBL" id="KAK7867555.1"/>
    </source>
</evidence>
<accession>A0AAN9ZA62</accession>
<dbReference type="AlphaFoldDB" id="A0AAN9ZA62"/>
<name>A0AAN9ZA62_9ORTH</name>
<reference evidence="1 2" key="1">
    <citation type="submission" date="2024-03" db="EMBL/GenBank/DDBJ databases">
        <title>The genome assembly and annotation of the cricket Gryllus longicercus Weissman &amp; Gray.</title>
        <authorList>
            <person name="Szrajer S."/>
            <person name="Gray D."/>
            <person name="Ylla G."/>
        </authorList>
    </citation>
    <scope>NUCLEOTIDE SEQUENCE [LARGE SCALE GENOMIC DNA]</scope>
    <source>
        <strain evidence="1">DAG 2021-001</strain>
        <tissue evidence="1">Whole body minus gut</tissue>
    </source>
</reference>
<comment type="caution">
    <text evidence="1">The sequence shown here is derived from an EMBL/GenBank/DDBJ whole genome shotgun (WGS) entry which is preliminary data.</text>
</comment>
<sequence>MRRGIARAYILTRGADTLRAIASSIRGRLHYSSPHYTANAAPASAMKLLVALCVVAALLCVAWGAPAPYPLPQAQPQPAGARPVPREALQGAESAYYPIAYAYPAAYSYYPIAYWG</sequence>
<dbReference type="Proteomes" id="UP001378592">
    <property type="component" value="Unassembled WGS sequence"/>
</dbReference>
<proteinExistence type="predicted"/>
<keyword evidence="2" id="KW-1185">Reference proteome</keyword>
<organism evidence="1 2">
    <name type="scientific">Gryllus longicercus</name>
    <dbReference type="NCBI Taxonomy" id="2509291"/>
    <lineage>
        <taxon>Eukaryota</taxon>
        <taxon>Metazoa</taxon>
        <taxon>Ecdysozoa</taxon>
        <taxon>Arthropoda</taxon>
        <taxon>Hexapoda</taxon>
        <taxon>Insecta</taxon>
        <taxon>Pterygota</taxon>
        <taxon>Neoptera</taxon>
        <taxon>Polyneoptera</taxon>
        <taxon>Orthoptera</taxon>
        <taxon>Ensifera</taxon>
        <taxon>Gryllidea</taxon>
        <taxon>Grylloidea</taxon>
        <taxon>Gryllidae</taxon>
        <taxon>Gryllinae</taxon>
        <taxon>Gryllus</taxon>
    </lineage>
</organism>
<protein>
    <submittedName>
        <fullName evidence="1">Uncharacterized protein</fullName>
    </submittedName>
</protein>
<gene>
    <name evidence="1" type="ORF">R5R35_004308</name>
</gene>
<evidence type="ECO:0000313" key="2">
    <source>
        <dbReference type="Proteomes" id="UP001378592"/>
    </source>
</evidence>
<dbReference type="EMBL" id="JAZDUA010000116">
    <property type="protein sequence ID" value="KAK7867555.1"/>
    <property type="molecule type" value="Genomic_DNA"/>
</dbReference>